<sequence length="394" mass="44842">MAPINAVKVFKDSVKLDFDEIDRVTKVGVGLKTALRKVPCTHDLQWSIKWYPNGDVANAAGYVSIFTTVTAPVVVKSTYRVDGSSIQKTIRSQINDNWGLSKAISHEELRPLFRDGKVTITCDVEIYVPVPWSFLTNSMFQTCKHLPTNFTLMVENQLLETHKQLLSFVSPIFNAMFQNSTVESMVNLVYVCGFIPSTVKAAVDFMYGHEMENPTLEKILEVLRFADKYKIDMFADLEHVVVCNLSVKTFFVIFHHAYACSKKVLLEECLNFFYTHQNEMRNAKIVDNISHQTLINAIKMAFDLDDEIDVCRHAHECGVYMLMEPLARSVAGSLRTDNFSKITSCAWDGSSDFLKHECAKFMIHHWRELSPAYFADMKAETAKGIMTLANTIRR</sequence>
<dbReference type="SUPFAM" id="SSF49599">
    <property type="entry name" value="TRAF domain-like"/>
    <property type="match status" value="1"/>
</dbReference>
<dbReference type="WBParaSite" id="Pan_g9842.t1">
    <property type="protein sequence ID" value="Pan_g9842.t1"/>
    <property type="gene ID" value="Pan_g9842"/>
</dbReference>
<dbReference type="Pfam" id="PF00651">
    <property type="entry name" value="BTB"/>
    <property type="match status" value="1"/>
</dbReference>
<reference evidence="2" key="1">
    <citation type="journal article" date="2013" name="Genetics">
        <title>The draft genome and transcriptome of Panagrellus redivivus are shaped by the harsh demands of a free-living lifestyle.</title>
        <authorList>
            <person name="Srinivasan J."/>
            <person name="Dillman A.R."/>
            <person name="Macchietto M.G."/>
            <person name="Heikkinen L."/>
            <person name="Lakso M."/>
            <person name="Fracchia K.M."/>
            <person name="Antoshechkin I."/>
            <person name="Mortazavi A."/>
            <person name="Wong G."/>
            <person name="Sternberg P.W."/>
        </authorList>
    </citation>
    <scope>NUCLEOTIDE SEQUENCE [LARGE SCALE GENOMIC DNA]</scope>
    <source>
        <strain evidence="2">MT8872</strain>
    </source>
</reference>
<dbReference type="Proteomes" id="UP000492821">
    <property type="component" value="Unassembled WGS sequence"/>
</dbReference>
<protein>
    <submittedName>
        <fullName evidence="3">BTB domain-containing protein</fullName>
    </submittedName>
</protein>
<organism evidence="2 3">
    <name type="scientific">Panagrellus redivivus</name>
    <name type="common">Microworm</name>
    <dbReference type="NCBI Taxonomy" id="6233"/>
    <lineage>
        <taxon>Eukaryota</taxon>
        <taxon>Metazoa</taxon>
        <taxon>Ecdysozoa</taxon>
        <taxon>Nematoda</taxon>
        <taxon>Chromadorea</taxon>
        <taxon>Rhabditida</taxon>
        <taxon>Tylenchina</taxon>
        <taxon>Panagrolaimomorpha</taxon>
        <taxon>Panagrolaimoidea</taxon>
        <taxon>Panagrolaimidae</taxon>
        <taxon>Panagrellus</taxon>
    </lineage>
</organism>
<dbReference type="SUPFAM" id="SSF54695">
    <property type="entry name" value="POZ domain"/>
    <property type="match status" value="1"/>
</dbReference>
<evidence type="ECO:0000313" key="2">
    <source>
        <dbReference type="Proteomes" id="UP000492821"/>
    </source>
</evidence>
<dbReference type="InterPro" id="IPR044714">
    <property type="entry name" value="AtSIBP1-like"/>
</dbReference>
<dbReference type="InterPro" id="IPR002083">
    <property type="entry name" value="MATH/TRAF_dom"/>
</dbReference>
<dbReference type="AlphaFoldDB" id="A0A7E4WB24"/>
<dbReference type="Gene3D" id="3.30.710.10">
    <property type="entry name" value="Potassium Channel Kv1.1, Chain A"/>
    <property type="match status" value="1"/>
</dbReference>
<dbReference type="InterPro" id="IPR000210">
    <property type="entry name" value="BTB/POZ_dom"/>
</dbReference>
<reference evidence="3" key="2">
    <citation type="submission" date="2020-10" db="UniProtKB">
        <authorList>
            <consortium name="WormBaseParasite"/>
        </authorList>
    </citation>
    <scope>IDENTIFICATION</scope>
</reference>
<dbReference type="Gene3D" id="2.60.210.10">
    <property type="entry name" value="Apoptosis, Tumor Necrosis Factor Receptor Associated Protein 2, Chain A"/>
    <property type="match status" value="1"/>
</dbReference>
<accession>A0A7E4WB24</accession>
<dbReference type="InterPro" id="IPR008974">
    <property type="entry name" value="TRAF-like"/>
</dbReference>
<evidence type="ECO:0000259" key="1">
    <source>
        <dbReference type="PROSITE" id="PS50097"/>
    </source>
</evidence>
<dbReference type="CDD" id="cd00121">
    <property type="entry name" value="MATH"/>
    <property type="match status" value="1"/>
</dbReference>
<proteinExistence type="predicted"/>
<feature type="domain" description="BTB" evidence="1">
    <location>
        <begin position="148"/>
        <end position="215"/>
    </location>
</feature>
<dbReference type="InterPro" id="IPR011333">
    <property type="entry name" value="SKP1/BTB/POZ_sf"/>
</dbReference>
<dbReference type="SMART" id="SM00225">
    <property type="entry name" value="BTB"/>
    <property type="match status" value="1"/>
</dbReference>
<keyword evidence="2" id="KW-1185">Reference proteome</keyword>
<dbReference type="PANTHER" id="PTHR46672">
    <property type="entry name" value="OS08G0495500 PROTEIN-RELATED"/>
    <property type="match status" value="1"/>
</dbReference>
<dbReference type="PROSITE" id="PS50097">
    <property type="entry name" value="BTB"/>
    <property type="match status" value="1"/>
</dbReference>
<evidence type="ECO:0000313" key="3">
    <source>
        <dbReference type="WBParaSite" id="Pan_g9842.t1"/>
    </source>
</evidence>
<name>A0A7E4WB24_PANRE</name>